<dbReference type="SUPFAM" id="SSF53756">
    <property type="entry name" value="UDP-Glycosyltransferase/glycogen phosphorylase"/>
    <property type="match status" value="1"/>
</dbReference>
<proteinExistence type="inferred from homology"/>
<evidence type="ECO:0000313" key="4">
    <source>
        <dbReference type="Proteomes" id="UP000183206"/>
    </source>
</evidence>
<dbReference type="InterPro" id="IPR029767">
    <property type="entry name" value="WecB-like"/>
</dbReference>
<dbReference type="NCBIfam" id="TIGR00236">
    <property type="entry name" value="wecB"/>
    <property type="match status" value="1"/>
</dbReference>
<dbReference type="Pfam" id="PF02350">
    <property type="entry name" value="Epimerase_2"/>
    <property type="match status" value="1"/>
</dbReference>
<comment type="caution">
    <text evidence="3">The sequence shown here is derived from an EMBL/GenBank/DDBJ whole genome shotgun (WGS) entry which is preliminary data.</text>
</comment>
<dbReference type="Gene3D" id="3.40.50.2000">
    <property type="entry name" value="Glycogen Phosphorylase B"/>
    <property type="match status" value="2"/>
</dbReference>
<feature type="domain" description="UDP-N-acetylglucosamine 2-epimerase" evidence="2">
    <location>
        <begin position="28"/>
        <end position="361"/>
    </location>
</feature>
<dbReference type="Proteomes" id="UP000183206">
    <property type="component" value="Unassembled WGS sequence"/>
</dbReference>
<accession>A0A1J4VBC5</accession>
<evidence type="ECO:0000313" key="3">
    <source>
        <dbReference type="EMBL" id="OIO33352.1"/>
    </source>
</evidence>
<dbReference type="GO" id="GO:0016853">
    <property type="term" value="F:isomerase activity"/>
    <property type="evidence" value="ECO:0007669"/>
    <property type="project" value="UniProtKB-KW"/>
</dbReference>
<dbReference type="PANTHER" id="PTHR43174">
    <property type="entry name" value="UDP-N-ACETYLGLUCOSAMINE 2-EPIMERASE"/>
    <property type="match status" value="1"/>
</dbReference>
<protein>
    <submittedName>
        <fullName evidence="3">UDP-N-acetylglucosamine 2-epimerase</fullName>
    </submittedName>
</protein>
<dbReference type="EMBL" id="MNVO01000011">
    <property type="protein sequence ID" value="OIO33352.1"/>
    <property type="molecule type" value="Genomic_DNA"/>
</dbReference>
<organism evidence="3 4">
    <name type="scientific">Candidatus Nomurabacteria bacterium CG1_02_47_685</name>
    <dbReference type="NCBI Taxonomy" id="1805282"/>
    <lineage>
        <taxon>Bacteria</taxon>
        <taxon>Candidatus Nomuraibacteriota</taxon>
    </lineage>
</organism>
<dbReference type="AlphaFoldDB" id="A0A1J4VBC5"/>
<dbReference type="CDD" id="cd03786">
    <property type="entry name" value="GTB_UDP-GlcNAc_2-Epimerase"/>
    <property type="match status" value="1"/>
</dbReference>
<evidence type="ECO:0000256" key="1">
    <source>
        <dbReference type="RuleBase" id="RU003513"/>
    </source>
</evidence>
<gene>
    <name evidence="3" type="ORF">AUJ44_00545</name>
</gene>
<dbReference type="PANTHER" id="PTHR43174:SF1">
    <property type="entry name" value="UDP-N-ACETYLGLUCOSAMINE 2-EPIMERASE"/>
    <property type="match status" value="1"/>
</dbReference>
<keyword evidence="1" id="KW-0413">Isomerase</keyword>
<comment type="similarity">
    <text evidence="1">Belongs to the UDP-N-acetylglucosamine 2-epimerase family.</text>
</comment>
<name>A0A1J4VBC5_9BACT</name>
<sequence length="376" mass="43286">MKKMKVMTVIGTRPEIIKLSETIKELDRYTDHVLVHTGQNYDYELNEIFFKDLGLRKPNHFLNVAGASASVTVGNVISKLDDILEKEKPDAFLILGDTNSCMGMYAAKRRKIPIFHIEAGNRCFDMRVPEELNRRVIDHTSDINLVYSDVTRHNLLREGLPMDRIIKIGSPVFEVLSAHKKEIRNSTVVKDMALREKDYFVLSAHREENINIESNFKKFVDIINRVSSHYDKPIIFSVHPRTRKRLEEEKITLPKNVKATVPLGFFDYVNLQMNAFCVLSDSGTISEESSMLNFPGINIRDTNERLEAMDEASVIMTGLDPDRVLQAIEIARDQRRGDDRDFIMPVDYGNINVSKKVVRIIVSYVNYVKRTVWSEF</sequence>
<dbReference type="InterPro" id="IPR003331">
    <property type="entry name" value="UDP_GlcNAc_Epimerase_2_dom"/>
</dbReference>
<evidence type="ECO:0000259" key="2">
    <source>
        <dbReference type="Pfam" id="PF02350"/>
    </source>
</evidence>
<dbReference type="STRING" id="1805282.AUJ44_00545"/>
<reference evidence="3 4" key="1">
    <citation type="journal article" date="2016" name="Environ. Microbiol.">
        <title>Genomic resolution of a cold subsurface aquifer community provides metabolic insights for novel microbes adapted to high CO concentrations.</title>
        <authorList>
            <person name="Probst A.J."/>
            <person name="Castelle C.J."/>
            <person name="Singh A."/>
            <person name="Brown C.T."/>
            <person name="Anantharaman K."/>
            <person name="Sharon I."/>
            <person name="Hug L.A."/>
            <person name="Burstein D."/>
            <person name="Emerson J.B."/>
            <person name="Thomas B.C."/>
            <person name="Banfield J.F."/>
        </authorList>
    </citation>
    <scope>NUCLEOTIDE SEQUENCE [LARGE SCALE GENOMIC DNA]</scope>
    <source>
        <strain evidence="3">CG1_02_47_685</strain>
    </source>
</reference>